<name>A0A0F9AMD5_9ZZZZ</name>
<dbReference type="EMBL" id="LAZR01042018">
    <property type="protein sequence ID" value="KKL10550.1"/>
    <property type="molecule type" value="Genomic_DNA"/>
</dbReference>
<dbReference type="AlphaFoldDB" id="A0A0F9AMD5"/>
<comment type="caution">
    <text evidence="1">The sequence shown here is derived from an EMBL/GenBank/DDBJ whole genome shotgun (WGS) entry which is preliminary data.</text>
</comment>
<organism evidence="1">
    <name type="scientific">marine sediment metagenome</name>
    <dbReference type="NCBI Taxonomy" id="412755"/>
    <lineage>
        <taxon>unclassified sequences</taxon>
        <taxon>metagenomes</taxon>
        <taxon>ecological metagenomes</taxon>
    </lineage>
</organism>
<reference evidence="1" key="1">
    <citation type="journal article" date="2015" name="Nature">
        <title>Complex archaea that bridge the gap between prokaryotes and eukaryotes.</title>
        <authorList>
            <person name="Spang A."/>
            <person name="Saw J.H."/>
            <person name="Jorgensen S.L."/>
            <person name="Zaremba-Niedzwiedzka K."/>
            <person name="Martijn J."/>
            <person name="Lind A.E."/>
            <person name="van Eijk R."/>
            <person name="Schleper C."/>
            <person name="Guy L."/>
            <person name="Ettema T.J."/>
        </authorList>
    </citation>
    <scope>NUCLEOTIDE SEQUENCE</scope>
</reference>
<gene>
    <name evidence="1" type="ORF">LCGC14_2554700</name>
</gene>
<accession>A0A0F9AMD5</accession>
<evidence type="ECO:0000313" key="1">
    <source>
        <dbReference type="EMBL" id="KKL10550.1"/>
    </source>
</evidence>
<protein>
    <recommendedName>
        <fullName evidence="2">t-SNARE coiled-coil homology domain-containing protein</fullName>
    </recommendedName>
</protein>
<proteinExistence type="predicted"/>
<evidence type="ECO:0008006" key="2">
    <source>
        <dbReference type="Google" id="ProtNLM"/>
    </source>
</evidence>
<sequence>MGNGDPVTQHQFYEGQKEVLQAVEKVNGGVQNIRVDVGQIDTKLDNNEMRMDAQDTRMDGQDVKIDDQKKWNRGLAAIEAALAALLVAVGIRGE</sequence>